<dbReference type="Proteomes" id="UP000178109">
    <property type="component" value="Unassembled WGS sequence"/>
</dbReference>
<accession>A0A1G2BS04</accession>
<evidence type="ECO:0000313" key="3">
    <source>
        <dbReference type="Proteomes" id="UP000178109"/>
    </source>
</evidence>
<gene>
    <name evidence="2" type="ORF">A3H70_02145</name>
</gene>
<dbReference type="EMBL" id="MHKO01000033">
    <property type="protein sequence ID" value="OGY91923.1"/>
    <property type="molecule type" value="Genomic_DNA"/>
</dbReference>
<reference evidence="2 3" key="1">
    <citation type="journal article" date="2016" name="Nat. Commun.">
        <title>Thousands of microbial genomes shed light on interconnected biogeochemical processes in an aquifer system.</title>
        <authorList>
            <person name="Anantharaman K."/>
            <person name="Brown C.T."/>
            <person name="Hug L.A."/>
            <person name="Sharon I."/>
            <person name="Castelle C.J."/>
            <person name="Probst A.J."/>
            <person name="Thomas B.C."/>
            <person name="Singh A."/>
            <person name="Wilkins M.J."/>
            <person name="Karaoz U."/>
            <person name="Brodie E.L."/>
            <person name="Williams K.H."/>
            <person name="Hubbard S.S."/>
            <person name="Banfield J.F."/>
        </authorList>
    </citation>
    <scope>NUCLEOTIDE SEQUENCE [LARGE SCALE GENOMIC DNA]</scope>
</reference>
<dbReference type="AlphaFoldDB" id="A0A1G2BS04"/>
<keyword evidence="1" id="KW-0472">Membrane</keyword>
<keyword evidence="1" id="KW-0812">Transmembrane</keyword>
<keyword evidence="1" id="KW-1133">Transmembrane helix</keyword>
<name>A0A1G2BS04_9BACT</name>
<evidence type="ECO:0000313" key="2">
    <source>
        <dbReference type="EMBL" id="OGY91923.1"/>
    </source>
</evidence>
<sequence>MNFSKKKNMNIIKKQLPYLILAIVAVGFLFYWYEWRPSQAKKECYYKTYDNTLDISAFGQKASNDQEKENEARYKNCLKEKGI</sequence>
<protein>
    <submittedName>
        <fullName evidence="2">Uncharacterized protein</fullName>
    </submittedName>
</protein>
<feature type="transmembrane region" description="Helical" evidence="1">
    <location>
        <begin position="16"/>
        <end position="33"/>
    </location>
</feature>
<comment type="caution">
    <text evidence="2">The sequence shown here is derived from an EMBL/GenBank/DDBJ whole genome shotgun (WGS) entry which is preliminary data.</text>
</comment>
<proteinExistence type="predicted"/>
<organism evidence="2 3">
    <name type="scientific">Candidatus Komeilibacteria bacterium RIFCSPLOWO2_02_FULL_48_11</name>
    <dbReference type="NCBI Taxonomy" id="1798553"/>
    <lineage>
        <taxon>Bacteria</taxon>
        <taxon>Candidatus Komeiliibacteriota</taxon>
    </lineage>
</organism>
<evidence type="ECO:0000256" key="1">
    <source>
        <dbReference type="SAM" id="Phobius"/>
    </source>
</evidence>